<dbReference type="Pfam" id="PF10138">
    <property type="entry name" value="vWA-TerF-like"/>
    <property type="match status" value="1"/>
</dbReference>
<dbReference type="Proteomes" id="UP000247591">
    <property type="component" value="Unassembled WGS sequence"/>
</dbReference>
<feature type="domain" description="VWFA" evidence="2">
    <location>
        <begin position="220"/>
        <end position="402"/>
    </location>
</feature>
<evidence type="ECO:0000256" key="1">
    <source>
        <dbReference type="ARBA" id="ARBA00008775"/>
    </source>
</evidence>
<dbReference type="InterPro" id="IPR002035">
    <property type="entry name" value="VWF_A"/>
</dbReference>
<dbReference type="CDD" id="cd06974">
    <property type="entry name" value="TerD_like"/>
    <property type="match status" value="1"/>
</dbReference>
<protein>
    <submittedName>
        <fullName evidence="3">Stress response protein SCP2</fullName>
    </submittedName>
</protein>
<dbReference type="InterPro" id="IPR036465">
    <property type="entry name" value="vWFA_dom_sf"/>
</dbReference>
<gene>
    <name evidence="3" type="ORF">DFR67_11075</name>
</gene>
<keyword evidence="4" id="KW-1185">Reference proteome</keyword>
<organism evidence="3 4">
    <name type="scientific">Williamsia limnetica</name>
    <dbReference type="NCBI Taxonomy" id="882452"/>
    <lineage>
        <taxon>Bacteria</taxon>
        <taxon>Bacillati</taxon>
        <taxon>Actinomycetota</taxon>
        <taxon>Actinomycetes</taxon>
        <taxon>Mycobacteriales</taxon>
        <taxon>Nocardiaceae</taxon>
        <taxon>Williamsia</taxon>
    </lineage>
</organism>
<sequence length="420" mass="45302">MVSLSRGANTTIPTGLLSVAVSGAAPGSVDVMAFQLADNRRTRTDADFIFFNQPRSPEGGVVLSAGTTLTVDLARVPTDVDTIAFAVACDEGFTSTLAALPGLGSTISGAGVDVELPVSGLTTERAAVLGEIYRRGGQWKVRNVSAGWDRGFADLVREHGVSVDDEPAPATAGTASSEPAVRTVAGEEKLSFEKRQKLDMRKREVHKVLLSKNATGVRARVIIVIDKTGSMTAQYRGKVVHRVVERMLAVATQIDDDGQLEPYMYARGFARVPDISVENVESWTEEFLHLTGTHRGIDYDAIGQSNDELPIMNEILSSVVPGRPVLVLFFTDGGFRKKGPIGQLMRAASAAPVFWQFVGIGKANYGVLEQLDEMEGRTVDNAGFFALDDIDKVSDDELYKRLLSEFPDWLAAATRANILP</sequence>
<comment type="similarity">
    <text evidence="1">Belongs to the CAPAB/TerDEXZ family.</text>
</comment>
<accession>A0A318RYI5</accession>
<dbReference type="InterPro" id="IPR019303">
    <property type="entry name" value="vWA_TerF_C"/>
</dbReference>
<evidence type="ECO:0000313" key="3">
    <source>
        <dbReference type="EMBL" id="PYE15414.1"/>
    </source>
</evidence>
<reference evidence="3 4" key="1">
    <citation type="submission" date="2018-06" db="EMBL/GenBank/DDBJ databases">
        <title>Genomic Encyclopedia of Type Strains, Phase IV (KMG-IV): sequencing the most valuable type-strain genomes for metagenomic binning, comparative biology and taxonomic classification.</title>
        <authorList>
            <person name="Goeker M."/>
        </authorList>
    </citation>
    <scope>NUCLEOTIDE SEQUENCE [LARGE SCALE GENOMIC DNA]</scope>
    <source>
        <strain evidence="3 4">DSM 45521</strain>
    </source>
</reference>
<evidence type="ECO:0000313" key="4">
    <source>
        <dbReference type="Proteomes" id="UP000247591"/>
    </source>
</evidence>
<dbReference type="PROSITE" id="PS50234">
    <property type="entry name" value="VWFA"/>
    <property type="match status" value="1"/>
</dbReference>
<dbReference type="PANTHER" id="PTHR32097">
    <property type="entry name" value="CAMP-BINDING PROTEIN 1-RELATED"/>
    <property type="match status" value="1"/>
</dbReference>
<dbReference type="OrthoDB" id="56224at2"/>
<dbReference type="EMBL" id="QJSP01000010">
    <property type="protein sequence ID" value="PYE15414.1"/>
    <property type="molecule type" value="Genomic_DNA"/>
</dbReference>
<name>A0A318RYI5_WILLI</name>
<dbReference type="RefSeq" id="WP_110470764.1">
    <property type="nucleotide sequence ID" value="NZ_QJSP01000010.1"/>
</dbReference>
<dbReference type="Gene3D" id="2.60.60.30">
    <property type="entry name" value="sav2460 like domains"/>
    <property type="match status" value="1"/>
</dbReference>
<comment type="caution">
    <text evidence="3">The sequence shown here is derived from an EMBL/GenBank/DDBJ whole genome shotgun (WGS) entry which is preliminary data.</text>
</comment>
<dbReference type="InterPro" id="IPR003325">
    <property type="entry name" value="TerD"/>
</dbReference>
<dbReference type="SUPFAM" id="SSF53300">
    <property type="entry name" value="vWA-like"/>
    <property type="match status" value="1"/>
</dbReference>
<dbReference type="Pfam" id="PF02342">
    <property type="entry name" value="TerD"/>
    <property type="match status" value="1"/>
</dbReference>
<dbReference type="InterPro" id="IPR051324">
    <property type="entry name" value="Stress/Tellurium_Resist"/>
</dbReference>
<evidence type="ECO:0000259" key="2">
    <source>
        <dbReference type="PROSITE" id="PS50234"/>
    </source>
</evidence>
<dbReference type="AlphaFoldDB" id="A0A318RYI5"/>
<proteinExistence type="inferred from homology"/>
<dbReference type="PANTHER" id="PTHR32097:SF4">
    <property type="entry name" value="GENERAL STRESS PROTEIN 16U"/>
    <property type="match status" value="1"/>
</dbReference>